<keyword evidence="1" id="KW-0812">Transmembrane</keyword>
<dbReference type="EMBL" id="JACQRX010000236">
    <property type="protein sequence ID" value="MBI4251886.1"/>
    <property type="molecule type" value="Genomic_DNA"/>
</dbReference>
<name>A0A933E883_UNCTE</name>
<comment type="caution">
    <text evidence="2">The sequence shown here is derived from an EMBL/GenBank/DDBJ whole genome shotgun (WGS) entry which is preliminary data.</text>
</comment>
<accession>A0A933E883</accession>
<gene>
    <name evidence="2" type="ORF">HY618_05450</name>
</gene>
<feature type="transmembrane region" description="Helical" evidence="1">
    <location>
        <begin position="167"/>
        <end position="194"/>
    </location>
</feature>
<feature type="transmembrane region" description="Helical" evidence="1">
    <location>
        <begin position="206"/>
        <end position="224"/>
    </location>
</feature>
<sequence length="240" mass="25808">MERKPETTRTAASPSLERLLIGLATALFLLGVSLKLRAPLTYWDSALLEWALDPAPSPAPAGTSPFFLILLKSLASLGWLEVILLRWVQAGGAVLSGIAAHLLALRLWKSPRAACLAYCLYLLHPAVVQGAHSLDMADASYYPAFVSFWLVAFIAPGPGGWRRSLRLAGWGALAMGWKTTSSLGLLLFAFPAVWRGIRGPNEGWGDFFSTCAGLALFSALWWPLQGWETAQASAGIAAES</sequence>
<evidence type="ECO:0000313" key="3">
    <source>
        <dbReference type="Proteomes" id="UP000752292"/>
    </source>
</evidence>
<evidence type="ECO:0000313" key="2">
    <source>
        <dbReference type="EMBL" id="MBI4251886.1"/>
    </source>
</evidence>
<protein>
    <submittedName>
        <fullName evidence="2">Uncharacterized protein</fullName>
    </submittedName>
</protein>
<keyword evidence="1" id="KW-0472">Membrane</keyword>
<reference evidence="2" key="1">
    <citation type="submission" date="2020-07" db="EMBL/GenBank/DDBJ databases">
        <title>Huge and variable diversity of episymbiotic CPR bacteria and DPANN archaea in groundwater ecosystems.</title>
        <authorList>
            <person name="He C.Y."/>
            <person name="Keren R."/>
            <person name="Whittaker M."/>
            <person name="Farag I.F."/>
            <person name="Doudna J."/>
            <person name="Cate J.H.D."/>
            <person name="Banfield J.F."/>
        </authorList>
    </citation>
    <scope>NUCLEOTIDE SEQUENCE</scope>
    <source>
        <strain evidence="2">NC_groundwater_1370_Ag_S-0.2um_69_93</strain>
    </source>
</reference>
<proteinExistence type="predicted"/>
<dbReference type="AlphaFoldDB" id="A0A933E883"/>
<feature type="non-terminal residue" evidence="2">
    <location>
        <position position="240"/>
    </location>
</feature>
<feature type="transmembrane region" description="Helical" evidence="1">
    <location>
        <begin position="140"/>
        <end position="161"/>
    </location>
</feature>
<evidence type="ECO:0000256" key="1">
    <source>
        <dbReference type="SAM" id="Phobius"/>
    </source>
</evidence>
<feature type="transmembrane region" description="Helical" evidence="1">
    <location>
        <begin position="87"/>
        <end position="105"/>
    </location>
</feature>
<dbReference type="Proteomes" id="UP000752292">
    <property type="component" value="Unassembled WGS sequence"/>
</dbReference>
<organism evidence="2 3">
    <name type="scientific">Tectimicrobiota bacterium</name>
    <dbReference type="NCBI Taxonomy" id="2528274"/>
    <lineage>
        <taxon>Bacteria</taxon>
        <taxon>Pseudomonadati</taxon>
        <taxon>Nitrospinota/Tectimicrobiota group</taxon>
        <taxon>Candidatus Tectimicrobiota</taxon>
    </lineage>
</organism>
<keyword evidence="1" id="KW-1133">Transmembrane helix</keyword>
<feature type="transmembrane region" description="Helical" evidence="1">
    <location>
        <begin position="111"/>
        <end position="128"/>
    </location>
</feature>